<dbReference type="EMBL" id="FJUY01000013">
    <property type="protein sequence ID" value="CZT22145.1"/>
    <property type="molecule type" value="Genomic_DNA"/>
</dbReference>
<evidence type="ECO:0000313" key="1">
    <source>
        <dbReference type="EMBL" id="CZT22145.1"/>
    </source>
</evidence>
<protein>
    <submittedName>
        <fullName evidence="1">Uncharacterized protein</fullName>
    </submittedName>
</protein>
<gene>
    <name evidence="1" type="ORF">RCC_08014</name>
</gene>
<reference evidence="1 2" key="1">
    <citation type="submission" date="2016-03" db="EMBL/GenBank/DDBJ databases">
        <authorList>
            <person name="Ploux O."/>
        </authorList>
    </citation>
    <scope>NUCLEOTIDE SEQUENCE [LARGE SCALE GENOMIC DNA]</scope>
    <source>
        <strain evidence="1 2">URUG2</strain>
    </source>
</reference>
<accession>A0A2D3V616</accession>
<organism evidence="1 2">
    <name type="scientific">Ramularia collo-cygni</name>
    <dbReference type="NCBI Taxonomy" id="112498"/>
    <lineage>
        <taxon>Eukaryota</taxon>
        <taxon>Fungi</taxon>
        <taxon>Dikarya</taxon>
        <taxon>Ascomycota</taxon>
        <taxon>Pezizomycotina</taxon>
        <taxon>Dothideomycetes</taxon>
        <taxon>Dothideomycetidae</taxon>
        <taxon>Mycosphaerellales</taxon>
        <taxon>Mycosphaerellaceae</taxon>
        <taxon>Ramularia</taxon>
    </lineage>
</organism>
<proteinExistence type="predicted"/>
<dbReference type="GeneID" id="35603115"/>
<evidence type="ECO:0000313" key="2">
    <source>
        <dbReference type="Proteomes" id="UP000225277"/>
    </source>
</evidence>
<sequence>MKAAVVGKAVKFDLTGTFWRLTNKRVCANRSQVPAMALINQECRGRKTKACSSSLRFGLKRRARFH</sequence>
<keyword evidence="2" id="KW-1185">Reference proteome</keyword>
<dbReference type="RefSeq" id="XP_023629034.1">
    <property type="nucleotide sequence ID" value="XM_023773266.1"/>
</dbReference>
<name>A0A2D3V616_9PEZI</name>
<dbReference type="Proteomes" id="UP000225277">
    <property type="component" value="Unassembled WGS sequence"/>
</dbReference>
<dbReference type="AlphaFoldDB" id="A0A2D3V616"/>